<gene>
    <name evidence="1" type="ORF">EYB53_023115</name>
</gene>
<accession>A0ABS4DGR9</accession>
<dbReference type="EMBL" id="SIJK02000080">
    <property type="protein sequence ID" value="MBP1468623.1"/>
    <property type="molecule type" value="Genomic_DNA"/>
</dbReference>
<dbReference type="Proteomes" id="UP001193081">
    <property type="component" value="Unassembled WGS sequence"/>
</dbReference>
<evidence type="ECO:0000313" key="2">
    <source>
        <dbReference type="Proteomes" id="UP001193081"/>
    </source>
</evidence>
<proteinExistence type="predicted"/>
<evidence type="ECO:0000313" key="1">
    <source>
        <dbReference type="EMBL" id="MBP1468623.1"/>
    </source>
</evidence>
<keyword evidence="2" id="KW-1185">Reference proteome</keyword>
<organism evidence="1 2">
    <name type="scientific">Candidatus Chloroploca mongolica</name>
    <dbReference type="NCBI Taxonomy" id="2528176"/>
    <lineage>
        <taxon>Bacteria</taxon>
        <taxon>Bacillati</taxon>
        <taxon>Chloroflexota</taxon>
        <taxon>Chloroflexia</taxon>
        <taxon>Chloroflexales</taxon>
        <taxon>Chloroflexineae</taxon>
        <taxon>Oscillochloridaceae</taxon>
        <taxon>Candidatus Chloroploca</taxon>
    </lineage>
</organism>
<reference evidence="1 2" key="1">
    <citation type="submission" date="2021-03" db="EMBL/GenBank/DDBJ databases">
        <authorList>
            <person name="Grouzdev D.S."/>
        </authorList>
    </citation>
    <scope>NUCLEOTIDE SEQUENCE [LARGE SCALE GENOMIC DNA]</scope>
    <source>
        <strain evidence="1 2">M50-1</strain>
    </source>
</reference>
<sequence>MNTSTISTRLQMTIEDIQEIISGISVEIRQSLDSGNHEEVDRLNKLAWQLRDFCDELRELQVTWVRDLDKSINSRIKRSDDDGKIEITSIDDITKDMQSKSSNTSPISEEIDDDSERVKRKIFREKCLSRLGKYFKTKLVRVNQTIYRTQDSNFVIACAISRKYPDEKYWFGFTEKQFRQLKAARNAFAAFGCGNHDTIFLLPLADLEKWLPGINQTVNDSQQYWHIHIKRQSDRWMLLRKSDFDSINIDKYLM</sequence>
<name>A0ABS4DGR9_9CHLR</name>
<dbReference type="RefSeq" id="WP_135481549.1">
    <property type="nucleotide sequence ID" value="NZ_SIJK02000080.1"/>
</dbReference>
<protein>
    <submittedName>
        <fullName evidence="1">Uncharacterized protein</fullName>
    </submittedName>
</protein>
<comment type="caution">
    <text evidence="1">The sequence shown here is derived from an EMBL/GenBank/DDBJ whole genome shotgun (WGS) entry which is preliminary data.</text>
</comment>